<dbReference type="EMBL" id="KV749268">
    <property type="protein sequence ID" value="OCL10313.1"/>
    <property type="molecule type" value="Genomic_DNA"/>
</dbReference>
<dbReference type="OrthoDB" id="194358at2759"/>
<sequence length="494" mass="55877">MICFEDDPEISCASCDVPAKTKCSCGEDYCEECYKRHLLRRPAHFKLDKRLQSVWKWVSGKCEILMDDVSQHTQFERDEGAKWFGLHIEKRDTNRIARIVETARFTSLAEDSIYKAHASPSRQFPRLVSFVGETGAGKSTLIRSLIWDSAKCIDGALDKYDAPVPGSSNGAGAFSSTTGEVSLYPDPITFGTSSPCFYVDCEGTSGAEPVSSRHQSRWYGKGREYLLQTEDGTPLDRSTAVKTIYPKFLYLFSEVICMVTKNPRTCAETVIKLLKWGEAGANNAVNLHALPAVIIILNQPQVEDVRWLSSDMDVVKKDFFDSIDRELEENNELRAMAQKEDDQTLEDLLLRKFSSIHVFYVPSIGHSQFGTPETVLKQTGLLFQCIREESYRVHNVKAKTWKQFDSNQLSILFDYAFKHFAKRSNEPFDFSRCRSQIGLPETAESHITQFLQCSLRDRVDKNFLYAADAVGSSLVRNALKGKDAGKCIWRVCTM</sequence>
<reference evidence="1 2" key="1">
    <citation type="journal article" date="2016" name="Nat. Commun.">
        <title>Ectomycorrhizal ecology is imprinted in the genome of the dominant symbiotic fungus Cenococcum geophilum.</title>
        <authorList>
            <consortium name="DOE Joint Genome Institute"/>
            <person name="Peter M."/>
            <person name="Kohler A."/>
            <person name="Ohm R.A."/>
            <person name="Kuo A."/>
            <person name="Krutzmann J."/>
            <person name="Morin E."/>
            <person name="Arend M."/>
            <person name="Barry K.W."/>
            <person name="Binder M."/>
            <person name="Choi C."/>
            <person name="Clum A."/>
            <person name="Copeland A."/>
            <person name="Grisel N."/>
            <person name="Haridas S."/>
            <person name="Kipfer T."/>
            <person name="LaButti K."/>
            <person name="Lindquist E."/>
            <person name="Lipzen A."/>
            <person name="Maire R."/>
            <person name="Meier B."/>
            <person name="Mihaltcheva S."/>
            <person name="Molinier V."/>
            <person name="Murat C."/>
            <person name="Poggeler S."/>
            <person name="Quandt C.A."/>
            <person name="Sperisen C."/>
            <person name="Tritt A."/>
            <person name="Tisserant E."/>
            <person name="Crous P.W."/>
            <person name="Henrissat B."/>
            <person name="Nehls U."/>
            <person name="Egli S."/>
            <person name="Spatafora J.W."/>
            <person name="Grigoriev I.V."/>
            <person name="Martin F.M."/>
        </authorList>
    </citation>
    <scope>NUCLEOTIDE SEQUENCE [LARGE SCALE GENOMIC DNA]</scope>
    <source>
        <strain evidence="1 2">CBS 207.34</strain>
    </source>
</reference>
<dbReference type="Proteomes" id="UP000250140">
    <property type="component" value="Unassembled WGS sequence"/>
</dbReference>
<name>A0A8E2F4T2_9PEZI</name>
<dbReference type="SUPFAM" id="SSF52540">
    <property type="entry name" value="P-loop containing nucleoside triphosphate hydrolases"/>
    <property type="match status" value="1"/>
</dbReference>
<evidence type="ECO:0000313" key="2">
    <source>
        <dbReference type="Proteomes" id="UP000250140"/>
    </source>
</evidence>
<organism evidence="1 2">
    <name type="scientific">Glonium stellatum</name>
    <dbReference type="NCBI Taxonomy" id="574774"/>
    <lineage>
        <taxon>Eukaryota</taxon>
        <taxon>Fungi</taxon>
        <taxon>Dikarya</taxon>
        <taxon>Ascomycota</taxon>
        <taxon>Pezizomycotina</taxon>
        <taxon>Dothideomycetes</taxon>
        <taxon>Pleosporomycetidae</taxon>
        <taxon>Gloniales</taxon>
        <taxon>Gloniaceae</taxon>
        <taxon>Glonium</taxon>
    </lineage>
</organism>
<dbReference type="AlphaFoldDB" id="A0A8E2F4T2"/>
<gene>
    <name evidence="1" type="ORF">AOQ84DRAFT_402023</name>
</gene>
<keyword evidence="2" id="KW-1185">Reference proteome</keyword>
<accession>A0A8E2F4T2</accession>
<evidence type="ECO:0000313" key="1">
    <source>
        <dbReference type="EMBL" id="OCL10313.1"/>
    </source>
</evidence>
<protein>
    <submittedName>
        <fullName evidence="1">Uncharacterized protein</fullName>
    </submittedName>
</protein>
<dbReference type="InterPro" id="IPR027417">
    <property type="entry name" value="P-loop_NTPase"/>
</dbReference>
<proteinExistence type="predicted"/>